<evidence type="ECO:0008006" key="4">
    <source>
        <dbReference type="Google" id="ProtNLM"/>
    </source>
</evidence>
<proteinExistence type="predicted"/>
<keyword evidence="3" id="KW-1185">Reference proteome</keyword>
<feature type="chain" id="PRO_5045111050" description="Lipoprotein" evidence="1">
    <location>
        <begin position="20"/>
        <end position="134"/>
    </location>
</feature>
<keyword evidence="1" id="KW-0732">Signal</keyword>
<evidence type="ECO:0000256" key="1">
    <source>
        <dbReference type="SAM" id="SignalP"/>
    </source>
</evidence>
<evidence type="ECO:0000313" key="3">
    <source>
        <dbReference type="Proteomes" id="UP001062165"/>
    </source>
</evidence>
<reference evidence="2" key="1">
    <citation type="submission" date="2022-10" db="EMBL/GenBank/DDBJ databases">
        <title>Comparative genomics and taxonomic characterization of three novel marine species of genus Reichenbachiella exhibiting antioxidant and polysaccharide degradation activities.</title>
        <authorList>
            <person name="Muhammad N."/>
            <person name="Lee Y.-J."/>
            <person name="Ko J."/>
            <person name="Kim S.-G."/>
        </authorList>
    </citation>
    <scope>NUCLEOTIDE SEQUENCE</scope>
    <source>
        <strain evidence="2">Wsw4-B4</strain>
    </source>
</reference>
<gene>
    <name evidence="2" type="ORF">N7E81_13500</name>
</gene>
<dbReference type="RefSeq" id="WP_263050117.1">
    <property type="nucleotide sequence ID" value="NZ_CP106735.1"/>
</dbReference>
<protein>
    <recommendedName>
        <fullName evidence="4">Lipoprotein</fullName>
    </recommendedName>
</protein>
<dbReference type="Proteomes" id="UP001062165">
    <property type="component" value="Chromosome"/>
</dbReference>
<evidence type="ECO:0000313" key="2">
    <source>
        <dbReference type="EMBL" id="UXX78371.1"/>
    </source>
</evidence>
<dbReference type="PROSITE" id="PS51257">
    <property type="entry name" value="PROKAR_LIPOPROTEIN"/>
    <property type="match status" value="1"/>
</dbReference>
<dbReference type="EMBL" id="CP106735">
    <property type="protein sequence ID" value="UXX78371.1"/>
    <property type="molecule type" value="Genomic_DNA"/>
</dbReference>
<organism evidence="2 3">
    <name type="scientific">Reichenbachiella carrageenanivorans</name>
    <dbReference type="NCBI Taxonomy" id="2979869"/>
    <lineage>
        <taxon>Bacteria</taxon>
        <taxon>Pseudomonadati</taxon>
        <taxon>Bacteroidota</taxon>
        <taxon>Cytophagia</taxon>
        <taxon>Cytophagales</taxon>
        <taxon>Reichenbachiellaceae</taxon>
        <taxon>Reichenbachiella</taxon>
    </lineage>
</organism>
<accession>A0ABY6CWR8</accession>
<sequence>MKKVFQHTTVLLVIVITLAGCGQSSSSLSCIGAKAPVDIKLRNDGNESQVVSLFTYSQDKGFEKITQLEFAPFDVQDICMDAKDELAHGLYLFNGKDAYALTFESAKRIELSLTGKAHLITSPEQLRDILKAMQ</sequence>
<feature type="signal peptide" evidence="1">
    <location>
        <begin position="1"/>
        <end position="19"/>
    </location>
</feature>
<name>A0ABY6CWR8_9BACT</name>